<dbReference type="STRING" id="1194090.SAMN05443144_12324"/>
<keyword evidence="3" id="KW-1185">Reference proteome</keyword>
<organism evidence="2 3">
    <name type="scientific">Fodinibius roseus</name>
    <dbReference type="NCBI Taxonomy" id="1194090"/>
    <lineage>
        <taxon>Bacteria</taxon>
        <taxon>Pseudomonadati</taxon>
        <taxon>Balneolota</taxon>
        <taxon>Balneolia</taxon>
        <taxon>Balneolales</taxon>
        <taxon>Balneolaceae</taxon>
        <taxon>Fodinibius</taxon>
    </lineage>
</organism>
<dbReference type="AlphaFoldDB" id="A0A1M5IEV4"/>
<dbReference type="EMBL" id="FQUS01000023">
    <property type="protein sequence ID" value="SHG26868.1"/>
    <property type="molecule type" value="Genomic_DNA"/>
</dbReference>
<dbReference type="OrthoDB" id="1524109at2"/>
<protein>
    <recommendedName>
        <fullName evidence="4">General secretion pathway protein G</fullName>
    </recommendedName>
</protein>
<gene>
    <name evidence="2" type="ORF">SAMN05443144_12324</name>
</gene>
<dbReference type="Proteomes" id="UP000184041">
    <property type="component" value="Unassembled WGS sequence"/>
</dbReference>
<evidence type="ECO:0000313" key="2">
    <source>
        <dbReference type="EMBL" id="SHG26868.1"/>
    </source>
</evidence>
<evidence type="ECO:0000256" key="1">
    <source>
        <dbReference type="SAM" id="Phobius"/>
    </source>
</evidence>
<evidence type="ECO:0000313" key="3">
    <source>
        <dbReference type="Proteomes" id="UP000184041"/>
    </source>
</evidence>
<evidence type="ECO:0008006" key="4">
    <source>
        <dbReference type="Google" id="ProtNLM"/>
    </source>
</evidence>
<keyword evidence="1" id="KW-0472">Membrane</keyword>
<proteinExistence type="predicted"/>
<accession>A0A1M5IEV4</accession>
<sequence length="159" mass="18400">MNVEQRNRLISIVLAIIIIALGYYLYRSIVDPYQEVIEREQMTERVRERMTTVREALNLYKRRVDSFPPSDGGLDTLVHFLKTDSLMSIQADSILAPEDTTEAFNADSLIYSPRPPHSRFEYTLNDTLRPQIYLLEDPDSEDKIGSLENTTELNEASWN</sequence>
<name>A0A1M5IEV4_9BACT</name>
<dbReference type="RefSeq" id="WP_073067388.1">
    <property type="nucleotide sequence ID" value="NZ_FQUS01000023.1"/>
</dbReference>
<feature type="transmembrane region" description="Helical" evidence="1">
    <location>
        <begin position="9"/>
        <end position="26"/>
    </location>
</feature>
<reference evidence="2 3" key="1">
    <citation type="submission" date="2016-11" db="EMBL/GenBank/DDBJ databases">
        <authorList>
            <person name="Jaros S."/>
            <person name="Januszkiewicz K."/>
            <person name="Wedrychowicz H."/>
        </authorList>
    </citation>
    <scope>NUCLEOTIDE SEQUENCE [LARGE SCALE GENOMIC DNA]</scope>
    <source>
        <strain evidence="2 3">DSM 21986</strain>
    </source>
</reference>
<keyword evidence="1" id="KW-1133">Transmembrane helix</keyword>
<keyword evidence="1" id="KW-0812">Transmembrane</keyword>